<dbReference type="SMART" id="SM00182">
    <property type="entry name" value="CULLIN"/>
    <property type="match status" value="1"/>
</dbReference>
<dbReference type="FunFam" id="1.20.1310.10:FF:000001">
    <property type="entry name" value="Cullin 3"/>
    <property type="match status" value="1"/>
</dbReference>
<feature type="compositionally biased region" description="Polar residues" evidence="6">
    <location>
        <begin position="381"/>
        <end position="391"/>
    </location>
</feature>
<dbReference type="InterPro" id="IPR036390">
    <property type="entry name" value="WH_DNA-bd_sf"/>
</dbReference>
<keyword evidence="3" id="KW-0832">Ubl conjugation</keyword>
<sequence>MASMRARNKIRAPRRSHASTPTEDFDAIWKILASSLSGIHTKNASSLSFEELYRNAYRIVTMSRGLELYERVKALEKDWLHNHVRSQVTDSILPILLRAENGPDRGMPVQEQSNERRAAAERFLSVLKETWQDHLVCMGMITDVLMYMDRTVSGDRSNPSIFVVSMALFRDNVLRVPVRPDLSITVEHVLHSTILFLVQLERDGHMIDRPLIRHCVSMLEGLYETVMEEETSRLYITTFEPLFLNASQDFYRAEGAQLLEEGDATTFCRQALKRIGEEQERCNVTLSASTEPKINQVIDKELILPNIGEVVRMDGTGVRHMLDQKQLDSLRDLYTLNARVDEKKSVLTQELSNRIIELGHEINTMSLAPPPPPPPPPAASGPTQNGDQATPENGKRSKDPKKEKNAEKEKTVNTQTASAIKWVDEILALKRQIDNVWLHSFKSDQTLHKSIDDSFGEFINRNTRSSEFLSLFFDENLKKGIKGKTEDEVDTLLDNGILLLRYIKDKDLFETYYKKHLARRLLMKKSASMDAERQMISKMKMEVGNQFTQRIESMFRDMAISQDLTTSYKRHMSQTNAADDDRPDLEVHVLTSTMWPMDVMGKNKNKAEAPPCVYPQQIKTLKESFERFYLDKHSGRQLSWQAAMGSADIRAKFVRSNGKVQRYELNVSTYMMVILLLFNEIADGETLTFTQIQEQTQIPENDLIRNLQSLAVAPKTRVLKKVPMSKDVKPTDRFSFNHEFQSPFVKVRIGVVAGNANKVESRGQREETEKKLNEERRHIIEAAVVRIMKQRKRLTHLNLMNEVLAQLTSRFVPDVKMVKQRIDSLIDREYLERLGDEASTYVYLA</sequence>
<dbReference type="FunFam" id="1.20.1310.10:FF:000036">
    <property type="entry name" value="SCF ubiquitin ligase subunit CulC, putative"/>
    <property type="match status" value="1"/>
</dbReference>
<accession>A0A9X0BY33</accession>
<dbReference type="FunFam" id="1.20.1310.10:FF:000061">
    <property type="entry name" value="Related to cullulin 3"/>
    <property type="match status" value="1"/>
</dbReference>
<dbReference type="Gene3D" id="3.30.230.130">
    <property type="entry name" value="Cullin, Chain C, Domain 2"/>
    <property type="match status" value="1"/>
</dbReference>
<dbReference type="InterPro" id="IPR016159">
    <property type="entry name" value="Cullin_repeat-like_dom_sf"/>
</dbReference>
<dbReference type="InterPro" id="IPR016157">
    <property type="entry name" value="Cullin_CS"/>
</dbReference>
<comment type="similarity">
    <text evidence="1 4 5">Belongs to the cullin family.</text>
</comment>
<dbReference type="Pfam" id="PF26557">
    <property type="entry name" value="Cullin_AB"/>
    <property type="match status" value="1"/>
</dbReference>
<dbReference type="FunFam" id="1.20.1310.10:FF:000002">
    <property type="entry name" value="cullin-3 isoform X1"/>
    <property type="match status" value="1"/>
</dbReference>
<reference evidence="8" key="1">
    <citation type="submission" date="2022-12" db="EMBL/GenBank/DDBJ databases">
        <authorList>
            <person name="Petersen C."/>
        </authorList>
    </citation>
    <scope>NUCLEOTIDE SEQUENCE</scope>
    <source>
        <strain evidence="8">IBT 30728</strain>
    </source>
</reference>
<dbReference type="Proteomes" id="UP001148312">
    <property type="component" value="Unassembled WGS sequence"/>
</dbReference>
<feature type="compositionally biased region" description="Basic residues" evidence="6">
    <location>
        <begin position="1"/>
        <end position="17"/>
    </location>
</feature>
<feature type="compositionally biased region" description="Basic and acidic residues" evidence="6">
    <location>
        <begin position="393"/>
        <end position="411"/>
    </location>
</feature>
<dbReference type="Pfam" id="PF00888">
    <property type="entry name" value="Cullin"/>
    <property type="match status" value="1"/>
</dbReference>
<keyword evidence="9" id="KW-1185">Reference proteome</keyword>
<proteinExistence type="inferred from homology"/>
<dbReference type="PROSITE" id="PS50069">
    <property type="entry name" value="CULLIN_2"/>
    <property type="match status" value="1"/>
</dbReference>
<evidence type="ECO:0000313" key="8">
    <source>
        <dbReference type="EMBL" id="KAJ5489446.1"/>
    </source>
</evidence>
<dbReference type="GO" id="GO:0006511">
    <property type="term" value="P:ubiquitin-dependent protein catabolic process"/>
    <property type="evidence" value="ECO:0007669"/>
    <property type="project" value="InterPro"/>
</dbReference>
<reference evidence="8" key="2">
    <citation type="journal article" date="2023" name="IMA Fungus">
        <title>Comparative genomic study of the Penicillium genus elucidates a diverse pangenome and 15 lateral gene transfer events.</title>
        <authorList>
            <person name="Petersen C."/>
            <person name="Sorensen T."/>
            <person name="Nielsen M.R."/>
            <person name="Sondergaard T.E."/>
            <person name="Sorensen J.L."/>
            <person name="Fitzpatrick D.A."/>
            <person name="Frisvad J.C."/>
            <person name="Nielsen K.L."/>
        </authorList>
    </citation>
    <scope>NUCLEOTIDE SEQUENCE</scope>
    <source>
        <strain evidence="8">IBT 30728</strain>
    </source>
</reference>
<dbReference type="InterPro" id="IPR001373">
    <property type="entry name" value="Cullin_N"/>
</dbReference>
<dbReference type="AlphaFoldDB" id="A0A9X0BY33"/>
<dbReference type="SUPFAM" id="SSF46785">
    <property type="entry name" value="Winged helix' DNA-binding domain"/>
    <property type="match status" value="1"/>
</dbReference>
<organism evidence="8 9">
    <name type="scientific">Penicillium diatomitis</name>
    <dbReference type="NCBI Taxonomy" id="2819901"/>
    <lineage>
        <taxon>Eukaryota</taxon>
        <taxon>Fungi</taxon>
        <taxon>Dikarya</taxon>
        <taxon>Ascomycota</taxon>
        <taxon>Pezizomycotina</taxon>
        <taxon>Eurotiomycetes</taxon>
        <taxon>Eurotiomycetidae</taxon>
        <taxon>Eurotiales</taxon>
        <taxon>Aspergillaceae</taxon>
        <taxon>Penicillium</taxon>
    </lineage>
</organism>
<feature type="compositionally biased region" description="Pro residues" evidence="6">
    <location>
        <begin position="368"/>
        <end position="379"/>
    </location>
</feature>
<dbReference type="InterPro" id="IPR036388">
    <property type="entry name" value="WH-like_DNA-bd_sf"/>
</dbReference>
<dbReference type="Gene3D" id="1.20.1310.10">
    <property type="entry name" value="Cullin Repeats"/>
    <property type="match status" value="4"/>
</dbReference>
<keyword evidence="2" id="KW-1017">Isopeptide bond</keyword>
<dbReference type="InterPro" id="IPR016158">
    <property type="entry name" value="Cullin_homology"/>
</dbReference>
<dbReference type="RefSeq" id="XP_056791479.1">
    <property type="nucleotide sequence ID" value="XM_056933938.1"/>
</dbReference>
<dbReference type="InterPro" id="IPR059120">
    <property type="entry name" value="Cullin-like_AB"/>
</dbReference>
<dbReference type="InterPro" id="IPR036317">
    <property type="entry name" value="Cullin_homology_sf"/>
</dbReference>
<evidence type="ECO:0000256" key="1">
    <source>
        <dbReference type="ARBA" id="ARBA00006019"/>
    </source>
</evidence>
<evidence type="ECO:0000256" key="4">
    <source>
        <dbReference type="PROSITE-ProRule" id="PRU00330"/>
    </source>
</evidence>
<evidence type="ECO:0000259" key="7">
    <source>
        <dbReference type="PROSITE" id="PS50069"/>
    </source>
</evidence>
<gene>
    <name evidence="8" type="ORF">N7539_004336</name>
</gene>
<evidence type="ECO:0000256" key="3">
    <source>
        <dbReference type="ARBA" id="ARBA00022843"/>
    </source>
</evidence>
<dbReference type="FunFam" id="3.30.230.130:FF:000011">
    <property type="entry name" value="SCF ubiquitin ligase subunit CulC, putative"/>
    <property type="match status" value="1"/>
</dbReference>
<dbReference type="EMBL" id="JAPWDQ010000004">
    <property type="protein sequence ID" value="KAJ5489446.1"/>
    <property type="molecule type" value="Genomic_DNA"/>
</dbReference>
<feature type="domain" description="Cullin family profile" evidence="7">
    <location>
        <begin position="464"/>
        <end position="711"/>
    </location>
</feature>
<dbReference type="PROSITE" id="PS01256">
    <property type="entry name" value="CULLIN_1"/>
    <property type="match status" value="1"/>
</dbReference>
<evidence type="ECO:0000313" key="9">
    <source>
        <dbReference type="Proteomes" id="UP001148312"/>
    </source>
</evidence>
<dbReference type="PANTHER" id="PTHR11932">
    <property type="entry name" value="CULLIN"/>
    <property type="match status" value="1"/>
</dbReference>
<dbReference type="GO" id="GO:0031461">
    <property type="term" value="C:cullin-RING ubiquitin ligase complex"/>
    <property type="evidence" value="ECO:0007669"/>
    <property type="project" value="InterPro"/>
</dbReference>
<dbReference type="Pfam" id="PF10557">
    <property type="entry name" value="Cullin_Nedd8"/>
    <property type="match status" value="1"/>
</dbReference>
<evidence type="ECO:0000256" key="5">
    <source>
        <dbReference type="RuleBase" id="RU003829"/>
    </source>
</evidence>
<dbReference type="GeneID" id="81624187"/>
<comment type="caution">
    <text evidence="8">The sequence shown here is derived from an EMBL/GenBank/DDBJ whole genome shotgun (WGS) entry which is preliminary data.</text>
</comment>
<dbReference type="SUPFAM" id="SSF75632">
    <property type="entry name" value="Cullin homology domain"/>
    <property type="match status" value="1"/>
</dbReference>
<dbReference type="InterPro" id="IPR019559">
    <property type="entry name" value="Cullin_neddylation_domain"/>
</dbReference>
<dbReference type="SMART" id="SM00884">
    <property type="entry name" value="Cullin_Nedd8"/>
    <property type="match status" value="1"/>
</dbReference>
<evidence type="ECO:0000256" key="6">
    <source>
        <dbReference type="SAM" id="MobiDB-lite"/>
    </source>
</evidence>
<feature type="region of interest" description="Disordered" evidence="6">
    <location>
        <begin position="1"/>
        <end position="20"/>
    </location>
</feature>
<protein>
    <submittedName>
        <fullName evidence="8">Cullin-4A</fullName>
    </submittedName>
</protein>
<dbReference type="FunFam" id="1.10.10.10:FF:000014">
    <property type="entry name" value="Cullin 1"/>
    <property type="match status" value="1"/>
</dbReference>
<evidence type="ECO:0000256" key="2">
    <source>
        <dbReference type="ARBA" id="ARBA00022499"/>
    </source>
</evidence>
<name>A0A9X0BY33_9EURO</name>
<dbReference type="Gene3D" id="1.10.10.10">
    <property type="entry name" value="Winged helix-like DNA-binding domain superfamily/Winged helix DNA-binding domain"/>
    <property type="match status" value="1"/>
</dbReference>
<dbReference type="SUPFAM" id="SSF74788">
    <property type="entry name" value="Cullin repeat-like"/>
    <property type="match status" value="1"/>
</dbReference>
<dbReference type="InterPro" id="IPR045093">
    <property type="entry name" value="Cullin"/>
</dbReference>
<dbReference type="GO" id="GO:0031625">
    <property type="term" value="F:ubiquitin protein ligase binding"/>
    <property type="evidence" value="ECO:0007669"/>
    <property type="project" value="InterPro"/>
</dbReference>
<feature type="region of interest" description="Disordered" evidence="6">
    <location>
        <begin position="364"/>
        <end position="414"/>
    </location>
</feature>